<dbReference type="Proteomes" id="UP000076359">
    <property type="component" value="Chromosome 5"/>
</dbReference>
<feature type="binding site" evidence="1">
    <location>
        <position position="392"/>
    </location>
    <ligand>
        <name>Zn(2+)</name>
        <dbReference type="ChEBI" id="CHEBI:29105"/>
    </ligand>
</feature>
<feature type="transmembrane region" description="Helical" evidence="3">
    <location>
        <begin position="93"/>
        <end position="113"/>
    </location>
</feature>
<dbReference type="VEuPathDB" id="PlasmoDB:PRG01_0524700"/>
<keyword evidence="1" id="KW-0479">Metal-binding</keyword>
<keyword evidence="3" id="KW-0472">Membrane</keyword>
<feature type="transmembrane region" description="Helical" evidence="3">
    <location>
        <begin position="47"/>
        <end position="64"/>
    </location>
</feature>
<dbReference type="GO" id="GO:0005975">
    <property type="term" value="P:carbohydrate metabolic process"/>
    <property type="evidence" value="ECO:0007669"/>
    <property type="project" value="InterPro"/>
</dbReference>
<feature type="transmembrane region" description="Helical" evidence="3">
    <location>
        <begin position="439"/>
        <end position="456"/>
    </location>
</feature>
<name>A0A151LR40_PLARE</name>
<evidence type="ECO:0000256" key="3">
    <source>
        <dbReference type="SAM" id="Phobius"/>
    </source>
</evidence>
<evidence type="ECO:0000313" key="5">
    <source>
        <dbReference type="Proteomes" id="UP000076359"/>
    </source>
</evidence>
<feature type="binding site" evidence="1">
    <location>
        <position position="339"/>
    </location>
    <ligand>
        <name>Zn(2+)</name>
        <dbReference type="ChEBI" id="CHEBI:29105"/>
    </ligand>
</feature>
<keyword evidence="3" id="KW-1133">Transmembrane helix</keyword>
<dbReference type="Gene3D" id="1.50.10.10">
    <property type="match status" value="2"/>
</dbReference>
<dbReference type="GeneID" id="24529878"/>
<dbReference type="InterPro" id="IPR012341">
    <property type="entry name" value="6hp_glycosidase-like_sf"/>
</dbReference>
<dbReference type="GO" id="GO:0031179">
    <property type="term" value="P:peptide modification"/>
    <property type="evidence" value="ECO:0007669"/>
    <property type="project" value="InterPro"/>
</dbReference>
<sequence length="476" mass="56891">MGDENRYVSNSYLQNFEENEENRNMIKKKMNEYFTNLNCDLKYHRNSSIYCGIGGILYMNMILYENSMDKKYLDYCEDIIRYMDNYKERKNSITFLEGYTGIYSLCSMIYYYLGNEKYVEYLDKLINHLIKYKNDLLNVNSECELLYGKCGYIYSFLFCKNIWINYKEKKYIILKYLYYIMNSIFDYGIQQGREFHHLTSLSLYYEWHEKIYLGAAHGYAGIFFVLFELIQFFKNHIDDLCISIKIDNNKTPKNQKESNNDEDNNNNNNNNDDDDDDYIKNTVMNKLDEYVNLIYKVTDEILTLYTTHNLNVYSSIKMDNMSSRQKGMKKRKEILLQWCHGNIGYIILLMKLLNYDNVPTYFKTKYNEEYLNNMGLLIWEKGLLTKGLGLCHGISGNGIVLLYLYNYTQNKIWYTRAYKYALFCIKYFDKFCNIPDRPLSLFEGYAALVVFLSFILKPDRVYFPAHDFSKIISPDK</sequence>
<dbReference type="SMART" id="SM01260">
    <property type="entry name" value="LANC_like"/>
    <property type="match status" value="1"/>
</dbReference>
<feature type="binding site" evidence="1">
    <location>
        <position position="391"/>
    </location>
    <ligand>
        <name>Zn(2+)</name>
        <dbReference type="ChEBI" id="CHEBI:29105"/>
    </ligand>
</feature>
<dbReference type="VEuPathDB" id="PlasmoDB:PRCDC_0524500"/>
<dbReference type="PANTHER" id="PTHR12736">
    <property type="entry name" value="LANC-LIKE PROTEIN"/>
    <property type="match status" value="1"/>
</dbReference>
<dbReference type="SUPFAM" id="SSF158745">
    <property type="entry name" value="LanC-like"/>
    <property type="match status" value="1"/>
</dbReference>
<dbReference type="KEGG" id="prei:PRSY57_0524500"/>
<dbReference type="Pfam" id="PF05147">
    <property type="entry name" value="LANC_like"/>
    <property type="match status" value="2"/>
</dbReference>
<keyword evidence="1" id="KW-0862">Zinc</keyword>
<evidence type="ECO:0000256" key="2">
    <source>
        <dbReference type="SAM" id="MobiDB-lite"/>
    </source>
</evidence>
<comment type="caution">
    <text evidence="4">The sequence shown here is derived from an EMBL/GenBank/DDBJ whole genome shotgun (WGS) entry which is preliminary data.</text>
</comment>
<dbReference type="PANTHER" id="PTHR12736:SF7">
    <property type="entry name" value="LANC-LIKE PROTEIN 3"/>
    <property type="match status" value="1"/>
</dbReference>
<accession>A0A151LR40</accession>
<dbReference type="RefSeq" id="XP_012761767.2">
    <property type="nucleotide sequence ID" value="XM_012906313.2"/>
</dbReference>
<evidence type="ECO:0000256" key="1">
    <source>
        <dbReference type="PIRSR" id="PIRSR607822-1"/>
    </source>
</evidence>
<feature type="region of interest" description="Disordered" evidence="2">
    <location>
        <begin position="252"/>
        <end position="277"/>
    </location>
</feature>
<proteinExistence type="predicted"/>
<dbReference type="AlphaFoldDB" id="A0A151LR40"/>
<dbReference type="CDD" id="cd04794">
    <property type="entry name" value="euk_LANCL"/>
    <property type="match status" value="1"/>
</dbReference>
<dbReference type="GO" id="GO:0046872">
    <property type="term" value="F:metal ion binding"/>
    <property type="evidence" value="ECO:0007669"/>
    <property type="project" value="UniProtKB-KW"/>
</dbReference>
<dbReference type="EMBL" id="LVLA01000006">
    <property type="protein sequence ID" value="KYO01654.1"/>
    <property type="molecule type" value="Genomic_DNA"/>
</dbReference>
<dbReference type="PRINTS" id="PR01950">
    <property type="entry name" value="LANCSUPER"/>
</dbReference>
<gene>
    <name evidence="4" type="ORF">PRSY57_0524500</name>
</gene>
<dbReference type="GO" id="GO:0005886">
    <property type="term" value="C:plasma membrane"/>
    <property type="evidence" value="ECO:0007669"/>
    <property type="project" value="TreeGrafter"/>
</dbReference>
<feature type="transmembrane region" description="Helical" evidence="3">
    <location>
        <begin position="383"/>
        <end position="405"/>
    </location>
</feature>
<organism evidence="4 5">
    <name type="scientific">Plasmodium reichenowi</name>
    <dbReference type="NCBI Taxonomy" id="5854"/>
    <lineage>
        <taxon>Eukaryota</taxon>
        <taxon>Sar</taxon>
        <taxon>Alveolata</taxon>
        <taxon>Apicomplexa</taxon>
        <taxon>Aconoidasida</taxon>
        <taxon>Haemosporida</taxon>
        <taxon>Plasmodiidae</taxon>
        <taxon>Plasmodium</taxon>
        <taxon>Plasmodium (Laverania)</taxon>
    </lineage>
</organism>
<dbReference type="InterPro" id="IPR007822">
    <property type="entry name" value="LANC-like"/>
</dbReference>
<keyword evidence="3" id="KW-0812">Transmembrane</keyword>
<keyword evidence="4" id="KW-0675">Receptor</keyword>
<feature type="transmembrane region" description="Helical" evidence="3">
    <location>
        <begin position="334"/>
        <end position="353"/>
    </location>
</feature>
<protein>
    <submittedName>
        <fullName evidence="4">G-protein coupled receptor, putative</fullName>
    </submittedName>
</protein>
<feature type="transmembrane region" description="Helical" evidence="3">
    <location>
        <begin position="211"/>
        <end position="230"/>
    </location>
</feature>
<reference evidence="4 5" key="1">
    <citation type="journal article" date="2016" name="Nat. Commun.">
        <title>Genomes of cryptic chimpanzee Plasmodium species reveal key evolutionary events leading to human malaria.</title>
        <authorList>
            <person name="Sundararaman S.A."/>
            <person name="Plenderleith L.J."/>
            <person name="Liu W."/>
            <person name="Loy D.E."/>
            <person name="Learn G.H."/>
            <person name="Li Y."/>
            <person name="Shaw K.S."/>
            <person name="Ayouba A."/>
            <person name="Peeters M."/>
            <person name="Speede S."/>
            <person name="Shaw G.M."/>
            <person name="Bushman F.D."/>
            <person name="Brisson D."/>
            <person name="Rayner J.C."/>
            <person name="Sharp P.M."/>
            <person name="Hahn B.H."/>
        </authorList>
    </citation>
    <scope>NUCLEOTIDE SEQUENCE [LARGE SCALE GENOMIC DNA]</scope>
    <source>
        <strain evidence="4 5">SY57</strain>
    </source>
</reference>
<evidence type="ECO:0000313" key="4">
    <source>
        <dbReference type="EMBL" id="KYO01654.1"/>
    </source>
</evidence>